<keyword evidence="3" id="KW-1185">Reference proteome</keyword>
<keyword evidence="1" id="KW-0812">Transmembrane</keyword>
<proteinExistence type="predicted"/>
<dbReference type="OrthoDB" id="1442425at2"/>
<evidence type="ECO:0000313" key="3">
    <source>
        <dbReference type="Proteomes" id="UP000464657"/>
    </source>
</evidence>
<dbReference type="EMBL" id="CP019288">
    <property type="protein sequence ID" value="QHI36061.1"/>
    <property type="molecule type" value="Genomic_DNA"/>
</dbReference>
<name>A0A7L4ZHV2_9FLAO</name>
<dbReference type="RefSeq" id="WP_160128791.1">
    <property type="nucleotide sequence ID" value="NZ_CP019288.1"/>
</dbReference>
<protein>
    <submittedName>
        <fullName evidence="2">Uncharacterized protein</fullName>
    </submittedName>
</protein>
<keyword evidence="1" id="KW-1133">Transmembrane helix</keyword>
<gene>
    <name evidence="2" type="ORF">IMCC3317_14140</name>
</gene>
<feature type="transmembrane region" description="Helical" evidence="1">
    <location>
        <begin position="74"/>
        <end position="94"/>
    </location>
</feature>
<sequence>MEKRYFVLKKGYLNIDAEFFYFSDHGNWKTCEIVEETENPKLTFTYVLEYLFETLMTVITIVIFMFLISGFLEFAFGMAGIFGVLFLLAIFHFFNRRYKIAQFKIPVDKIERLQVVSNQLTVKFANSKNQQIVHTIKLDDEAEVKDIKKYLSEHFNHKYATA</sequence>
<organism evidence="2 3">
    <name type="scientific">Kordia antarctica</name>
    <dbReference type="NCBI Taxonomy" id="1218801"/>
    <lineage>
        <taxon>Bacteria</taxon>
        <taxon>Pseudomonadati</taxon>
        <taxon>Bacteroidota</taxon>
        <taxon>Flavobacteriia</taxon>
        <taxon>Flavobacteriales</taxon>
        <taxon>Flavobacteriaceae</taxon>
        <taxon>Kordia</taxon>
    </lineage>
</organism>
<dbReference type="KEGG" id="kan:IMCC3317_14140"/>
<evidence type="ECO:0000313" key="2">
    <source>
        <dbReference type="EMBL" id="QHI36061.1"/>
    </source>
</evidence>
<accession>A0A7L4ZHV2</accession>
<keyword evidence="1" id="KW-0472">Membrane</keyword>
<feature type="transmembrane region" description="Helical" evidence="1">
    <location>
        <begin position="50"/>
        <end position="68"/>
    </location>
</feature>
<reference evidence="2 3" key="1">
    <citation type="journal article" date="2013" name="Int. J. Syst. Evol. Microbiol.">
        <title>Kordia antarctica sp. nov., isolated from Antarctic seawater.</title>
        <authorList>
            <person name="Baek K."/>
            <person name="Choi A."/>
            <person name="Kang I."/>
            <person name="Lee K."/>
            <person name="Cho J.C."/>
        </authorList>
    </citation>
    <scope>NUCLEOTIDE SEQUENCE [LARGE SCALE GENOMIC DNA]</scope>
    <source>
        <strain evidence="2 3">IMCC3317</strain>
    </source>
</reference>
<dbReference type="Proteomes" id="UP000464657">
    <property type="component" value="Chromosome"/>
</dbReference>
<dbReference type="AlphaFoldDB" id="A0A7L4ZHV2"/>
<evidence type="ECO:0000256" key="1">
    <source>
        <dbReference type="SAM" id="Phobius"/>
    </source>
</evidence>